<reference evidence="1 2" key="1">
    <citation type="submission" date="2019-07" db="EMBL/GenBank/DDBJ databases">
        <title>Whole genome shotgun sequence of Segetibacter aerophilus NBRC 106135.</title>
        <authorList>
            <person name="Hosoyama A."/>
            <person name="Uohara A."/>
            <person name="Ohji S."/>
            <person name="Ichikawa N."/>
        </authorList>
    </citation>
    <scope>NUCLEOTIDE SEQUENCE [LARGE SCALE GENOMIC DNA]</scope>
    <source>
        <strain evidence="1 2">NBRC 106135</strain>
    </source>
</reference>
<comment type="caution">
    <text evidence="1">The sequence shown here is derived from an EMBL/GenBank/DDBJ whole genome shotgun (WGS) entry which is preliminary data.</text>
</comment>
<dbReference type="RefSeq" id="WP_147203696.1">
    <property type="nucleotide sequence ID" value="NZ_BJYT01000007.1"/>
</dbReference>
<evidence type="ECO:0000313" key="1">
    <source>
        <dbReference type="EMBL" id="GEO09570.1"/>
    </source>
</evidence>
<dbReference type="PANTHER" id="PTHR35145:SF1">
    <property type="entry name" value="CYTOPLASMIC PROTEIN"/>
    <property type="match status" value="1"/>
</dbReference>
<dbReference type="Pfam" id="PF04237">
    <property type="entry name" value="YjbR"/>
    <property type="match status" value="1"/>
</dbReference>
<accession>A0A512BC78</accession>
<proteinExistence type="predicted"/>
<keyword evidence="2" id="KW-1185">Reference proteome</keyword>
<name>A0A512BC78_9BACT</name>
<evidence type="ECO:0000313" key="2">
    <source>
        <dbReference type="Proteomes" id="UP000321513"/>
    </source>
</evidence>
<dbReference type="Proteomes" id="UP000321513">
    <property type="component" value="Unassembled WGS sequence"/>
</dbReference>
<dbReference type="SUPFAM" id="SSF142906">
    <property type="entry name" value="YjbR-like"/>
    <property type="match status" value="1"/>
</dbReference>
<dbReference type="EMBL" id="BJYT01000007">
    <property type="protein sequence ID" value="GEO09570.1"/>
    <property type="molecule type" value="Genomic_DNA"/>
</dbReference>
<dbReference type="InterPro" id="IPR058532">
    <property type="entry name" value="YjbR/MT2646/Rv2570-like"/>
</dbReference>
<dbReference type="GO" id="GO:0003677">
    <property type="term" value="F:DNA binding"/>
    <property type="evidence" value="ECO:0007669"/>
    <property type="project" value="UniProtKB-KW"/>
</dbReference>
<dbReference type="InterPro" id="IPR007351">
    <property type="entry name" value="YjbR"/>
</dbReference>
<sequence length="109" mass="12604">MDIELLRDYCLAKPAVEECFPFGPDNLVFKVNGKMFLLASIDQQPLQFNVKCDPEKAIELREQYPSILPGYHMNKKLWNTVIIDGSLSTQQLKEFIDHSYELVIKGKKK</sequence>
<dbReference type="Gene3D" id="3.90.1150.30">
    <property type="match status" value="1"/>
</dbReference>
<gene>
    <name evidence="1" type="ORF">SAE01_20660</name>
</gene>
<protein>
    <submittedName>
        <fullName evidence="1">DNA-binding protein</fullName>
    </submittedName>
</protein>
<dbReference type="AlphaFoldDB" id="A0A512BC78"/>
<keyword evidence="1" id="KW-0238">DNA-binding</keyword>
<dbReference type="PANTHER" id="PTHR35145">
    <property type="entry name" value="CYTOPLASMIC PROTEIN-RELATED"/>
    <property type="match status" value="1"/>
</dbReference>
<dbReference type="InterPro" id="IPR038056">
    <property type="entry name" value="YjbR-like_sf"/>
</dbReference>
<organism evidence="1 2">
    <name type="scientific">Segetibacter aerophilus</name>
    <dbReference type="NCBI Taxonomy" id="670293"/>
    <lineage>
        <taxon>Bacteria</taxon>
        <taxon>Pseudomonadati</taxon>
        <taxon>Bacteroidota</taxon>
        <taxon>Chitinophagia</taxon>
        <taxon>Chitinophagales</taxon>
        <taxon>Chitinophagaceae</taxon>
        <taxon>Segetibacter</taxon>
    </lineage>
</organism>
<dbReference type="OrthoDB" id="9789813at2"/>